<dbReference type="PIRSF" id="PIRSF026631">
    <property type="entry name" value="UCP026631"/>
    <property type="match status" value="1"/>
</dbReference>
<dbReference type="PANTHER" id="PTHR34473">
    <property type="entry name" value="UPF0699 TRANSMEMBRANE PROTEIN YDBS"/>
    <property type="match status" value="1"/>
</dbReference>
<gene>
    <name evidence="3" type="ORF">N9R04_07445</name>
</gene>
<name>A0ABT2QRD8_9STAP</name>
<dbReference type="Proteomes" id="UP001209553">
    <property type="component" value="Unassembled WGS sequence"/>
</dbReference>
<feature type="transmembrane region" description="Helical" evidence="1">
    <location>
        <begin position="367"/>
        <end position="386"/>
    </location>
</feature>
<keyword evidence="1" id="KW-0472">Membrane</keyword>
<feature type="transmembrane region" description="Helical" evidence="1">
    <location>
        <begin position="46"/>
        <end position="68"/>
    </location>
</feature>
<keyword evidence="1" id="KW-1133">Transmembrane helix</keyword>
<sequence>MSEPQKLHPISYVSTIINVIKNNIFLVVLFLIFGLKDFNLTDYKSYIYPGIMLTFFMISFIINLIRVYSTRYWLEGKYFIVRSGIVNITRKEIDIRRIQSIDTTQDLSERILGSVKLQIKTPSDGVDLRSVSRPQSVAIEQAIHKAQDNLGAELDSDGINDNSSTTTDNVQNRAFEKIYSLSFKELLFMATTSGAIGIALLTVGPIVMGVSDYLPMDKIFGEFSVVVKNSITGIIFLIILALLIAHIVGTVIEFIRNYGFTVYQSGEQLKIRYGLISVQSVTVPTDRVQAVYEKQTYLRKLFGYTSLSLIVTSDMDDGDDEATPNGRVEVLPFIKRKKGYDLFKTLVPSMYFESPQTGMPWRGFHRYFWRESLVILLIASIVHYYWKPYFYPVAGVLILLLVIYSLLAVNYSGFTIRGDEISVRNARILSYRNYYVKRDKLLGVNINSNPFMTREHLGNFKLKIAKATSNESIGLRFEDLRKVKGVERFYLGGRRDESI</sequence>
<dbReference type="EMBL" id="JAOPKZ010000012">
    <property type="protein sequence ID" value="MCU5746546.1"/>
    <property type="molecule type" value="Genomic_DNA"/>
</dbReference>
<dbReference type="InterPro" id="IPR005182">
    <property type="entry name" value="YdbS-like_PH"/>
</dbReference>
<evidence type="ECO:0000313" key="4">
    <source>
        <dbReference type="Proteomes" id="UP001209553"/>
    </source>
</evidence>
<proteinExistence type="predicted"/>
<evidence type="ECO:0000256" key="1">
    <source>
        <dbReference type="SAM" id="Phobius"/>
    </source>
</evidence>
<dbReference type="PANTHER" id="PTHR34473:SF2">
    <property type="entry name" value="UPF0699 TRANSMEMBRANE PROTEIN YDBT"/>
    <property type="match status" value="1"/>
</dbReference>
<feature type="transmembrane region" description="Helical" evidence="1">
    <location>
        <begin position="186"/>
        <end position="211"/>
    </location>
</feature>
<keyword evidence="1" id="KW-0812">Transmembrane</keyword>
<evidence type="ECO:0000259" key="2">
    <source>
        <dbReference type="Pfam" id="PF03703"/>
    </source>
</evidence>
<feature type="domain" description="YdbS-like PH" evidence="2">
    <location>
        <begin position="256"/>
        <end position="338"/>
    </location>
</feature>
<dbReference type="InterPro" id="IPR014529">
    <property type="entry name" value="UCP026631"/>
</dbReference>
<protein>
    <submittedName>
        <fullName evidence="3">PH domain-containing protein</fullName>
    </submittedName>
</protein>
<keyword evidence="4" id="KW-1185">Reference proteome</keyword>
<evidence type="ECO:0000313" key="3">
    <source>
        <dbReference type="EMBL" id="MCU5746546.1"/>
    </source>
</evidence>
<feature type="transmembrane region" description="Helical" evidence="1">
    <location>
        <begin position="12"/>
        <end position="34"/>
    </location>
</feature>
<feature type="transmembrane region" description="Helical" evidence="1">
    <location>
        <begin position="231"/>
        <end position="255"/>
    </location>
</feature>
<comment type="caution">
    <text evidence="3">The sequence shown here is derived from an EMBL/GenBank/DDBJ whole genome shotgun (WGS) entry which is preliminary data.</text>
</comment>
<feature type="transmembrane region" description="Helical" evidence="1">
    <location>
        <begin position="392"/>
        <end position="414"/>
    </location>
</feature>
<dbReference type="Pfam" id="PF03703">
    <property type="entry name" value="bPH_2"/>
    <property type="match status" value="2"/>
</dbReference>
<accession>A0ABT2QRD8</accession>
<feature type="domain" description="YdbS-like PH" evidence="2">
    <location>
        <begin position="68"/>
        <end position="137"/>
    </location>
</feature>
<organism evidence="3 4">
    <name type="scientific">Staphylococcus marylandisciuri</name>
    <dbReference type="NCBI Taxonomy" id="2981529"/>
    <lineage>
        <taxon>Bacteria</taxon>
        <taxon>Bacillati</taxon>
        <taxon>Bacillota</taxon>
        <taxon>Bacilli</taxon>
        <taxon>Bacillales</taxon>
        <taxon>Staphylococcaceae</taxon>
        <taxon>Staphylococcus</taxon>
    </lineage>
</organism>
<reference evidence="3 4" key="1">
    <citation type="journal article" date="2023" name="Int. J. Syst. Evol. Microbiol.">
        <title>Streptococcus sciuri sp. nov., Staphylococcus marylandisciuri sp. nov. and Staphylococcus americanisciuri sp. nov., isolated from faeces of eastern grey squirrel (Sciurus carolinensis).</title>
        <authorList>
            <person name="Volokhov D.V."/>
            <person name="Zagorodnyaya T.A."/>
            <person name="Furtak V.A."/>
            <person name="Nattanmai G."/>
            <person name="Randall L."/>
            <person name="Jose S."/>
            <person name="Gao Y."/>
            <person name="Eisenberg T."/>
            <person name="Delmonte P."/>
            <person name="Blom J."/>
            <person name="Mitchell K.K."/>
        </authorList>
    </citation>
    <scope>NUCLEOTIDE SEQUENCE [LARGE SCALE GENOMIC DNA]</scope>
    <source>
        <strain evidence="3 4">SQ8-PEA</strain>
    </source>
</reference>
<dbReference type="RefSeq" id="WP_262856162.1">
    <property type="nucleotide sequence ID" value="NZ_JAOPKZ010000012.1"/>
</dbReference>